<feature type="domain" description="DAGKc" evidence="1">
    <location>
        <begin position="44"/>
        <end position="129"/>
    </location>
</feature>
<dbReference type="EMBL" id="MGEK01000033">
    <property type="protein sequence ID" value="OGL81102.1"/>
    <property type="molecule type" value="Genomic_DNA"/>
</dbReference>
<dbReference type="Proteomes" id="UP000176846">
    <property type="component" value="Unassembled WGS sequence"/>
</dbReference>
<dbReference type="Gene3D" id="3.40.50.10330">
    <property type="entry name" value="Probable inorganic polyphosphate/atp-NAD kinase, domain 1"/>
    <property type="match status" value="1"/>
</dbReference>
<dbReference type="Pfam" id="PF00781">
    <property type="entry name" value="DAGK_cat"/>
    <property type="match status" value="1"/>
</dbReference>
<dbReference type="Gene3D" id="2.60.200.40">
    <property type="match status" value="1"/>
</dbReference>
<evidence type="ECO:0000259" key="1">
    <source>
        <dbReference type="PROSITE" id="PS50146"/>
    </source>
</evidence>
<organism evidence="2 3">
    <name type="scientific">Candidatus Uhrbacteria bacterium RIFCSPLOWO2_01_FULL_47_25</name>
    <dbReference type="NCBI Taxonomy" id="1802402"/>
    <lineage>
        <taxon>Bacteria</taxon>
        <taxon>Candidatus Uhriibacteriota</taxon>
    </lineage>
</organism>
<sequence length="245" mass="26086">MYFYLYDASLAESKYYRQLADIETRLTDLGLQGRTGRLSPLKSATELIKNALKGGAKTIVAVGNDQTVALAINAMVPLGTGSIALGIIPIGKPSNVATMLGIPGGLGAVTVLAARKTEVVDLGKINNHYFLTSARLQASDSLALRCEDSYTLRPLDPRSALIIANLGIGTNCQDGYLEATIESGGRGWWGRKKRSVVPLRHGTILAANASTGTAVAENAYTIKLPATIEVIPKMLKMIVGRERAF</sequence>
<protein>
    <recommendedName>
        <fullName evidence="1">DAGKc domain-containing protein</fullName>
    </recommendedName>
</protein>
<dbReference type="SUPFAM" id="SSF111331">
    <property type="entry name" value="NAD kinase/diacylglycerol kinase-like"/>
    <property type="match status" value="1"/>
</dbReference>
<gene>
    <name evidence="2" type="ORF">A2936_00675</name>
</gene>
<comment type="caution">
    <text evidence="2">The sequence shown here is derived from an EMBL/GenBank/DDBJ whole genome shotgun (WGS) entry which is preliminary data.</text>
</comment>
<dbReference type="InterPro" id="IPR017438">
    <property type="entry name" value="ATP-NAD_kinase_N"/>
</dbReference>
<dbReference type="InterPro" id="IPR016064">
    <property type="entry name" value="NAD/diacylglycerol_kinase_sf"/>
</dbReference>
<reference evidence="2 3" key="1">
    <citation type="journal article" date="2016" name="Nat. Commun.">
        <title>Thousands of microbial genomes shed light on interconnected biogeochemical processes in an aquifer system.</title>
        <authorList>
            <person name="Anantharaman K."/>
            <person name="Brown C.T."/>
            <person name="Hug L.A."/>
            <person name="Sharon I."/>
            <person name="Castelle C.J."/>
            <person name="Probst A.J."/>
            <person name="Thomas B.C."/>
            <person name="Singh A."/>
            <person name="Wilkins M.J."/>
            <person name="Karaoz U."/>
            <person name="Brodie E.L."/>
            <person name="Williams K.H."/>
            <person name="Hubbard S.S."/>
            <person name="Banfield J.F."/>
        </authorList>
    </citation>
    <scope>NUCLEOTIDE SEQUENCE [LARGE SCALE GENOMIC DNA]</scope>
</reference>
<evidence type="ECO:0000313" key="3">
    <source>
        <dbReference type="Proteomes" id="UP000176846"/>
    </source>
</evidence>
<dbReference type="PROSITE" id="PS50146">
    <property type="entry name" value="DAGK"/>
    <property type="match status" value="1"/>
</dbReference>
<accession>A0A1F7US27</accession>
<dbReference type="GO" id="GO:0016301">
    <property type="term" value="F:kinase activity"/>
    <property type="evidence" value="ECO:0007669"/>
    <property type="project" value="InterPro"/>
</dbReference>
<evidence type="ECO:0000313" key="2">
    <source>
        <dbReference type="EMBL" id="OGL81102.1"/>
    </source>
</evidence>
<dbReference type="AlphaFoldDB" id="A0A1F7US27"/>
<proteinExistence type="predicted"/>
<name>A0A1F7US27_9BACT</name>
<dbReference type="InterPro" id="IPR001206">
    <property type="entry name" value="Diacylglycerol_kinase_cat_dom"/>
</dbReference>